<comment type="similarity">
    <text evidence="1">Belongs to the cytochrome b5 family. MAPR subfamily.</text>
</comment>
<reference evidence="3 4" key="1">
    <citation type="submission" date="2017-04" db="EMBL/GenBank/DDBJ databases">
        <title>Genome sequencing of [Candida] sorbophila.</title>
        <authorList>
            <person name="Ahn J.O."/>
        </authorList>
    </citation>
    <scope>NUCLEOTIDE SEQUENCE [LARGE SCALE GENOMIC DNA]</scope>
    <source>
        <strain evidence="3 4">DS02</strain>
    </source>
</reference>
<dbReference type="Proteomes" id="UP000238350">
    <property type="component" value="Unassembled WGS sequence"/>
</dbReference>
<dbReference type="Pfam" id="PF00173">
    <property type="entry name" value="Cyt-b5"/>
    <property type="match status" value="1"/>
</dbReference>
<dbReference type="GO" id="GO:0020037">
    <property type="term" value="F:heme binding"/>
    <property type="evidence" value="ECO:0007669"/>
    <property type="project" value="UniProtKB-ARBA"/>
</dbReference>
<dbReference type="RefSeq" id="XP_024664495.1">
    <property type="nucleotide sequence ID" value="XM_024808727.1"/>
</dbReference>
<dbReference type="SMART" id="SM01117">
    <property type="entry name" value="Cyt-b5"/>
    <property type="match status" value="1"/>
</dbReference>
<evidence type="ECO:0000256" key="1">
    <source>
        <dbReference type="ARBA" id="ARBA00038357"/>
    </source>
</evidence>
<dbReference type="GO" id="GO:0016020">
    <property type="term" value="C:membrane"/>
    <property type="evidence" value="ECO:0007669"/>
    <property type="project" value="TreeGrafter"/>
</dbReference>
<dbReference type="AlphaFoldDB" id="A0A2T0FHT5"/>
<dbReference type="PANTHER" id="PTHR10281:SF115">
    <property type="entry name" value="BINDING PROTEIN, PUTATIVE (AFU_ORTHOLOGUE AFUA_4G06240)-RELATED"/>
    <property type="match status" value="1"/>
</dbReference>
<evidence type="ECO:0000313" key="3">
    <source>
        <dbReference type="EMBL" id="PRT54550.1"/>
    </source>
</evidence>
<organism evidence="3 4">
    <name type="scientific">Wickerhamiella sorbophila</name>
    <dbReference type="NCBI Taxonomy" id="45607"/>
    <lineage>
        <taxon>Eukaryota</taxon>
        <taxon>Fungi</taxon>
        <taxon>Dikarya</taxon>
        <taxon>Ascomycota</taxon>
        <taxon>Saccharomycotina</taxon>
        <taxon>Dipodascomycetes</taxon>
        <taxon>Dipodascales</taxon>
        <taxon>Trichomonascaceae</taxon>
        <taxon>Wickerhamiella</taxon>
    </lineage>
</organism>
<feature type="domain" description="Cytochrome b5 heme-binding" evidence="2">
    <location>
        <begin position="23"/>
        <end position="118"/>
    </location>
</feature>
<name>A0A2T0FHT5_9ASCO</name>
<evidence type="ECO:0000313" key="4">
    <source>
        <dbReference type="Proteomes" id="UP000238350"/>
    </source>
</evidence>
<proteinExistence type="inferred from homology"/>
<sequence length="119" mass="13488">MSDADRFVPKVAVKLEPPKDDPYTAQELAKYDGIKSPHIYVAIKGTIFDVTRNKAAYGPGETYHIFVGRDASRALAKSSLEEKDAKPEYEDLPESELNTLNDWYKFFSLRYNIVGKLVN</sequence>
<dbReference type="SUPFAM" id="SSF55856">
    <property type="entry name" value="Cytochrome b5-like heme/steroid binding domain"/>
    <property type="match status" value="1"/>
</dbReference>
<dbReference type="InterPro" id="IPR036400">
    <property type="entry name" value="Cyt_B5-like_heme/steroid_sf"/>
</dbReference>
<comment type="caution">
    <text evidence="3">The sequence shown here is derived from an EMBL/GenBank/DDBJ whole genome shotgun (WGS) entry which is preliminary data.</text>
</comment>
<dbReference type="GO" id="GO:0005783">
    <property type="term" value="C:endoplasmic reticulum"/>
    <property type="evidence" value="ECO:0007669"/>
    <property type="project" value="TreeGrafter"/>
</dbReference>
<gene>
    <name evidence="3" type="ORF">B9G98_02170</name>
</gene>
<dbReference type="Gene3D" id="3.10.120.10">
    <property type="entry name" value="Cytochrome b5-like heme/steroid binding domain"/>
    <property type="match status" value="1"/>
</dbReference>
<protein>
    <submittedName>
        <fullName evidence="3">Putative steroid-binding protein 3</fullName>
    </submittedName>
</protein>
<dbReference type="GeneID" id="36515918"/>
<accession>A0A2T0FHT5</accession>
<dbReference type="FunFam" id="3.10.120.10:FF:000003">
    <property type="entry name" value="membrane-associated progesterone receptor component 1"/>
    <property type="match status" value="1"/>
</dbReference>
<dbReference type="PANTHER" id="PTHR10281">
    <property type="entry name" value="MEMBRANE-ASSOCIATED PROGESTERONE RECEPTOR COMPONENT-RELATED"/>
    <property type="match status" value="1"/>
</dbReference>
<dbReference type="InterPro" id="IPR050577">
    <property type="entry name" value="MAPR/NEUFC/NENF-like"/>
</dbReference>
<dbReference type="STRING" id="45607.A0A2T0FHT5"/>
<dbReference type="OrthoDB" id="899at2759"/>
<dbReference type="EMBL" id="NDIQ01000021">
    <property type="protein sequence ID" value="PRT54550.1"/>
    <property type="molecule type" value="Genomic_DNA"/>
</dbReference>
<dbReference type="InterPro" id="IPR001199">
    <property type="entry name" value="Cyt_B5-like_heme/steroid-bd"/>
</dbReference>
<keyword evidence="4" id="KW-1185">Reference proteome</keyword>
<evidence type="ECO:0000259" key="2">
    <source>
        <dbReference type="SMART" id="SM01117"/>
    </source>
</evidence>